<sequence length="325" mass="38546">MIHQNQLLGIADIPYQSSPIDHLLIYLFYGYQGLRDIKDVEIVIQQRIFEPRNLSLFSVASDNWILMTFLMNSLHLFYIIQIIILLIQKDNKMLGGLYGLNFKQHSYLFLCLILPTIITGFGLFYLDEALTTLCVLQFFYVIIPAIYIRYLSKEGELRVYFINELEGRQEQIKRGLSLFRSAFGMVLLSLIFTYYWEEEIMDYLRIPLLEHPVYIGAFLLVLIICNPFLEEWYWRLFLMKTYKESEKYRFVINLFYALFHFIMLFKIFKSDWEFAIGFSTYFMSIGGSFEHIREKYGFITCLMAHYGMTLAASLALLVVYKSQLQ</sequence>
<dbReference type="Proteomes" id="UP000683925">
    <property type="component" value="Unassembled WGS sequence"/>
</dbReference>
<feature type="transmembrane region" description="Helical" evidence="1">
    <location>
        <begin position="299"/>
        <end position="320"/>
    </location>
</feature>
<dbReference type="InterPro" id="IPR003675">
    <property type="entry name" value="Rce1/LyrA-like_dom"/>
</dbReference>
<feature type="transmembrane region" description="Helical" evidence="1">
    <location>
        <begin position="178"/>
        <end position="196"/>
    </location>
</feature>
<comment type="caution">
    <text evidence="3">The sequence shown here is derived from an EMBL/GenBank/DDBJ whole genome shotgun (WGS) entry which is preliminary data.</text>
</comment>
<keyword evidence="1" id="KW-1133">Transmembrane helix</keyword>
<feature type="transmembrane region" description="Helical" evidence="1">
    <location>
        <begin position="64"/>
        <end position="87"/>
    </location>
</feature>
<dbReference type="OMA" id="RVYFINE"/>
<evidence type="ECO:0000259" key="2">
    <source>
        <dbReference type="Pfam" id="PF02517"/>
    </source>
</evidence>
<dbReference type="EMBL" id="CAJJDP010000096">
    <property type="protein sequence ID" value="CAD8190218.1"/>
    <property type="molecule type" value="Genomic_DNA"/>
</dbReference>
<feature type="transmembrane region" description="Helical" evidence="1">
    <location>
        <begin position="130"/>
        <end position="148"/>
    </location>
</feature>
<feature type="domain" description="CAAX prenyl protease 2/Lysostaphin resistance protein A-like" evidence="2">
    <location>
        <begin position="217"/>
        <end position="308"/>
    </location>
</feature>
<evidence type="ECO:0000256" key="1">
    <source>
        <dbReference type="SAM" id="Phobius"/>
    </source>
</evidence>
<feature type="transmembrane region" description="Helical" evidence="1">
    <location>
        <begin position="211"/>
        <end position="229"/>
    </location>
</feature>
<name>A0A8S1WJU0_PAROT</name>
<dbReference type="GO" id="GO:0004175">
    <property type="term" value="F:endopeptidase activity"/>
    <property type="evidence" value="ECO:0007669"/>
    <property type="project" value="UniProtKB-ARBA"/>
</dbReference>
<proteinExistence type="predicted"/>
<organism evidence="3 4">
    <name type="scientific">Paramecium octaurelia</name>
    <dbReference type="NCBI Taxonomy" id="43137"/>
    <lineage>
        <taxon>Eukaryota</taxon>
        <taxon>Sar</taxon>
        <taxon>Alveolata</taxon>
        <taxon>Ciliophora</taxon>
        <taxon>Intramacronucleata</taxon>
        <taxon>Oligohymenophorea</taxon>
        <taxon>Peniculida</taxon>
        <taxon>Parameciidae</taxon>
        <taxon>Paramecium</taxon>
    </lineage>
</organism>
<gene>
    <name evidence="3" type="ORF">POCTA_138.1.T0970028</name>
</gene>
<keyword evidence="1" id="KW-0812">Transmembrane</keyword>
<dbReference type="AlphaFoldDB" id="A0A8S1WJU0"/>
<dbReference type="GO" id="GO:0080120">
    <property type="term" value="P:CAAX-box protein maturation"/>
    <property type="evidence" value="ECO:0007669"/>
    <property type="project" value="UniProtKB-ARBA"/>
</dbReference>
<feature type="transmembrane region" description="Helical" evidence="1">
    <location>
        <begin position="250"/>
        <end position="268"/>
    </location>
</feature>
<dbReference type="OrthoDB" id="284172at2759"/>
<feature type="transmembrane region" description="Helical" evidence="1">
    <location>
        <begin position="107"/>
        <end position="124"/>
    </location>
</feature>
<keyword evidence="1" id="KW-0472">Membrane</keyword>
<dbReference type="Pfam" id="PF02517">
    <property type="entry name" value="Rce1-like"/>
    <property type="match status" value="1"/>
</dbReference>
<evidence type="ECO:0000313" key="3">
    <source>
        <dbReference type="EMBL" id="CAD8190218.1"/>
    </source>
</evidence>
<reference evidence="3" key="1">
    <citation type="submission" date="2021-01" db="EMBL/GenBank/DDBJ databases">
        <authorList>
            <consortium name="Genoscope - CEA"/>
            <person name="William W."/>
        </authorList>
    </citation>
    <scope>NUCLEOTIDE SEQUENCE</scope>
</reference>
<protein>
    <recommendedName>
        <fullName evidence="2">CAAX prenyl protease 2/Lysostaphin resistance protein A-like domain-containing protein</fullName>
    </recommendedName>
</protein>
<accession>A0A8S1WJU0</accession>
<evidence type="ECO:0000313" key="4">
    <source>
        <dbReference type="Proteomes" id="UP000683925"/>
    </source>
</evidence>
<keyword evidence="4" id="KW-1185">Reference proteome</keyword>